<keyword evidence="3" id="KW-1133">Transmembrane helix</keyword>
<dbReference type="PROSITE" id="PS50088">
    <property type="entry name" value="ANK_REPEAT"/>
    <property type="match status" value="2"/>
</dbReference>
<sequence>MAITNINSTFIYTFIIIGLTLGIFILIASFNTIYKFISKQASVFKSNEPSTSSLDSIFTSSTTTMNDWFTDTTNKWDNSDYYINSIKWDTDNPPYTVAIIFYRLMNSIIFILNTIINIFILVATLITFAVSSPLHKVLPYIIAILIICLLFYPMYGMKIDCKGKTASGGCIEQFTTDNTTFADSENEILEQDEEDTPLITAIKNGDIKITDDDTDGLLTEDNAGEINSNGSTPLMWASRNGYLEIVNKIIELDGGDTINSQNNYGKTALIWATKYGHFEIVQTLINNDANVTLNDSDGKTARDYAQTQDVVLAIDIANENIKNSSRLEKPDDYTDPAWVNVQLQKIKQEVRFNILRENPELLGDEDALTEEVERVMLESQALEDTILQKAQNIQERNELTKEIKKNLVALGKETTLADMQRTDIQDLAAAYSSGEYTQDTNTRGALDRYDIQYHDTEETIKREYAAQMLDESNIPYVKDGEENELNRLFVQNQPHYSSSTSNPVLLLERIHPKNRKYENGIYVPDYENTILLSALRPKLKQ</sequence>
<evidence type="ECO:0000256" key="3">
    <source>
        <dbReference type="SAM" id="Phobius"/>
    </source>
</evidence>
<dbReference type="AlphaFoldDB" id="A0A6C0ATS7"/>
<dbReference type="Gene3D" id="1.25.40.20">
    <property type="entry name" value="Ankyrin repeat-containing domain"/>
    <property type="match status" value="1"/>
</dbReference>
<dbReference type="Pfam" id="PF12796">
    <property type="entry name" value="Ank_2"/>
    <property type="match status" value="2"/>
</dbReference>
<dbReference type="InterPro" id="IPR036770">
    <property type="entry name" value="Ankyrin_rpt-contain_sf"/>
</dbReference>
<feature type="transmembrane region" description="Helical" evidence="3">
    <location>
        <begin position="12"/>
        <end position="34"/>
    </location>
</feature>
<keyword evidence="1" id="KW-0677">Repeat</keyword>
<feature type="transmembrane region" description="Helical" evidence="3">
    <location>
        <begin position="108"/>
        <end position="131"/>
    </location>
</feature>
<accession>A0A6C0ATS7</accession>
<dbReference type="InterPro" id="IPR002110">
    <property type="entry name" value="Ankyrin_rpt"/>
</dbReference>
<evidence type="ECO:0000256" key="1">
    <source>
        <dbReference type="ARBA" id="ARBA00022737"/>
    </source>
</evidence>
<dbReference type="SMART" id="SM00248">
    <property type="entry name" value="ANK"/>
    <property type="match status" value="3"/>
</dbReference>
<evidence type="ECO:0000313" key="4">
    <source>
        <dbReference type="EMBL" id="QHS83337.1"/>
    </source>
</evidence>
<evidence type="ECO:0000256" key="2">
    <source>
        <dbReference type="ARBA" id="ARBA00023043"/>
    </source>
</evidence>
<name>A0A6C0ATS7_9ZZZZ</name>
<dbReference type="PANTHER" id="PTHR24188:SF29">
    <property type="entry name" value="GH09064P"/>
    <property type="match status" value="1"/>
</dbReference>
<dbReference type="PROSITE" id="PS50297">
    <property type="entry name" value="ANK_REP_REGION"/>
    <property type="match status" value="2"/>
</dbReference>
<organism evidence="4">
    <name type="scientific">viral metagenome</name>
    <dbReference type="NCBI Taxonomy" id="1070528"/>
    <lineage>
        <taxon>unclassified sequences</taxon>
        <taxon>metagenomes</taxon>
        <taxon>organismal metagenomes</taxon>
    </lineage>
</organism>
<protein>
    <submittedName>
        <fullName evidence="4">Uncharacterized protein</fullName>
    </submittedName>
</protein>
<dbReference type="SUPFAM" id="SSF48403">
    <property type="entry name" value="Ankyrin repeat"/>
    <property type="match status" value="1"/>
</dbReference>
<feature type="transmembrane region" description="Helical" evidence="3">
    <location>
        <begin position="137"/>
        <end position="155"/>
    </location>
</feature>
<keyword evidence="3" id="KW-0472">Membrane</keyword>
<proteinExistence type="predicted"/>
<dbReference type="PANTHER" id="PTHR24188">
    <property type="entry name" value="ANKYRIN REPEAT PROTEIN"/>
    <property type="match status" value="1"/>
</dbReference>
<keyword evidence="2" id="KW-0040">ANK repeat</keyword>
<dbReference type="EMBL" id="MN738752">
    <property type="protein sequence ID" value="QHS83337.1"/>
    <property type="molecule type" value="Genomic_DNA"/>
</dbReference>
<reference evidence="4" key="1">
    <citation type="journal article" date="2020" name="Nature">
        <title>Giant virus diversity and host interactions through global metagenomics.</title>
        <authorList>
            <person name="Schulz F."/>
            <person name="Roux S."/>
            <person name="Paez-Espino D."/>
            <person name="Jungbluth S."/>
            <person name="Walsh D.A."/>
            <person name="Denef V.J."/>
            <person name="McMahon K.D."/>
            <person name="Konstantinidis K.T."/>
            <person name="Eloe-Fadrosh E.A."/>
            <person name="Kyrpides N.C."/>
            <person name="Woyke T."/>
        </authorList>
    </citation>
    <scope>NUCLEOTIDE SEQUENCE</scope>
    <source>
        <strain evidence="4">GVMAG-S-ERX555943-30</strain>
    </source>
</reference>
<keyword evidence="3" id="KW-0812">Transmembrane</keyword>